<comment type="caution">
    <text evidence="3">The sequence shown here is derived from an EMBL/GenBank/DDBJ whole genome shotgun (WGS) entry which is preliminary data.</text>
</comment>
<feature type="domain" description="TOG" evidence="2">
    <location>
        <begin position="43"/>
        <end position="276"/>
    </location>
</feature>
<feature type="domain" description="TOG" evidence="2">
    <location>
        <begin position="810"/>
        <end position="1054"/>
    </location>
</feature>
<dbReference type="GO" id="GO:0040001">
    <property type="term" value="P:establishment of mitotic spindle localization"/>
    <property type="evidence" value="ECO:0007669"/>
    <property type="project" value="TreeGrafter"/>
</dbReference>
<evidence type="ECO:0000259" key="2">
    <source>
        <dbReference type="SMART" id="SM01349"/>
    </source>
</evidence>
<dbReference type="GO" id="GO:0005876">
    <property type="term" value="C:spindle microtubule"/>
    <property type="evidence" value="ECO:0007669"/>
    <property type="project" value="TreeGrafter"/>
</dbReference>
<dbReference type="EMBL" id="CAJVCH010538615">
    <property type="protein sequence ID" value="CAG7826097.1"/>
    <property type="molecule type" value="Genomic_DNA"/>
</dbReference>
<dbReference type="Proteomes" id="UP000708208">
    <property type="component" value="Unassembled WGS sequence"/>
</dbReference>
<dbReference type="Pfam" id="PF12348">
    <property type="entry name" value="CLASP_N"/>
    <property type="match status" value="1"/>
</dbReference>
<dbReference type="PANTHER" id="PTHR21567">
    <property type="entry name" value="CLASP"/>
    <property type="match status" value="1"/>
</dbReference>
<evidence type="ECO:0000313" key="4">
    <source>
        <dbReference type="Proteomes" id="UP000708208"/>
    </source>
</evidence>
<feature type="compositionally biased region" description="Polar residues" evidence="1">
    <location>
        <begin position="429"/>
        <end position="450"/>
    </location>
</feature>
<feature type="compositionally biased region" description="Low complexity" evidence="1">
    <location>
        <begin position="411"/>
        <end position="427"/>
    </location>
</feature>
<feature type="compositionally biased region" description="Low complexity" evidence="1">
    <location>
        <begin position="461"/>
        <end position="473"/>
    </location>
</feature>
<feature type="region of interest" description="Disordered" evidence="1">
    <location>
        <begin position="392"/>
        <end position="491"/>
    </location>
</feature>
<feature type="region of interest" description="Disordered" evidence="1">
    <location>
        <begin position="268"/>
        <end position="304"/>
    </location>
</feature>
<evidence type="ECO:0000313" key="3">
    <source>
        <dbReference type="EMBL" id="CAG7826097.1"/>
    </source>
</evidence>
<proteinExistence type="predicted"/>
<feature type="domain" description="TOG" evidence="2">
    <location>
        <begin position="550"/>
        <end position="792"/>
    </location>
</feature>
<reference evidence="3" key="1">
    <citation type="submission" date="2021-06" db="EMBL/GenBank/DDBJ databases">
        <authorList>
            <person name="Hodson N. C."/>
            <person name="Mongue J. A."/>
            <person name="Jaron S. K."/>
        </authorList>
    </citation>
    <scope>NUCLEOTIDE SEQUENCE</scope>
</reference>
<dbReference type="SMART" id="SM01349">
    <property type="entry name" value="TOG"/>
    <property type="match status" value="3"/>
</dbReference>
<dbReference type="OrthoDB" id="46159at2759"/>
<dbReference type="GO" id="GO:0000776">
    <property type="term" value="C:kinetochore"/>
    <property type="evidence" value="ECO:0007669"/>
    <property type="project" value="TreeGrafter"/>
</dbReference>
<dbReference type="GO" id="GO:0090307">
    <property type="term" value="P:mitotic spindle assembly"/>
    <property type="evidence" value="ECO:0007669"/>
    <property type="project" value="TreeGrafter"/>
</dbReference>
<feature type="compositionally biased region" description="Polar residues" evidence="1">
    <location>
        <begin position="268"/>
        <end position="281"/>
    </location>
</feature>
<name>A0A8J2KZA6_9HEXA</name>
<feature type="compositionally biased region" description="Polar residues" evidence="1">
    <location>
        <begin position="541"/>
        <end position="551"/>
    </location>
</feature>
<dbReference type="GO" id="GO:0008017">
    <property type="term" value="F:microtubule binding"/>
    <property type="evidence" value="ECO:0007669"/>
    <property type="project" value="TreeGrafter"/>
</dbReference>
<evidence type="ECO:0000256" key="1">
    <source>
        <dbReference type="SAM" id="MobiDB-lite"/>
    </source>
</evidence>
<protein>
    <recommendedName>
        <fullName evidence="2">TOG domain-containing protein</fullName>
    </recommendedName>
</protein>
<sequence length="1059" mass="116370">MSSLPRNRGVAPRPDLAASMSGSVDLKSVLREVEPLPGSSMFSAKEVDEIMQSTAKIVGDNNTDWIIRLNALKKFRSLCADPEHHAQIVAFLRHLAPPLQAAVKDLRSQIGREACLSVAYIAVQLGIKCEFFIEPLIPTMFSLLVANAKVVTITGSGTISIIYEYVPSWRLIPPLQAQMNSSKSKEVRRAICSVLKIILTHWPHSTIQKQAMPFHDIMKKGLGDADADARTMAREAFPLFQQSHPGLAQSILDSLEPLQKRQLMASISQNSSTLPKNTSLHRPNGSANPPTTTATPSLSRQGSMKRTNIPVLASRASPVKAATPAGRSTSAIDLQAAHRAKQQHFSTMRSSPLRYMGRTNSMAAPASSANNYSVYNNSASGNNVLSTPVASKVNSAAPNNNERSRNRSRISRLSQSQPGSRSNSPSSKFAYQTYNSPYSQTDGSPMSLTSPPGIRGIRRFSATSSASSSRDTSPTGRMKLRSRSVSQSPQTLVANSNSTTAKMLLASREAEFALADAVTRGMSEMDFGSGNHSDSEDSMTSHRSFLSETTFSPPNSGRHLFHEDNVEELLNKCGSAKWSERKEGLLGLQAYLQRHGSLPPQYFNRIGQTFCRIFMDAHTKVLSLFLDVLHAVLYRHAKDLVDFTTILLNRILTKLGSDLLTSVHTKLMKTLEIIMDEMPPDTQFSAVAHYLCDPTQTPNSRSRIAALCHLYNLSTLSVNVKVEELQQLVEKILDWCGDQRSHELRRVSQKVFYALFDMAAPQMTIVLGQMAPHKQDQAKAILKNHVTQEPPVKGPDGDRVDGNAERMVWNSINSDIQSLKIQQVENDLVSIVTQLATAPPVQKSQLVSQLHAALKDADDAKLVEHHKEVLKVVFDSLTDTSKPGDKAHCFGCLEELCNRPALASHLAAFAELFIVRVTDVQTPQMPRDVTKAAENCGMSLAASFPPEILTRALCPIVQNREFPVNQVAIKMLQRMCESCDIAKLRALVPDIITTLIDAYDHPDSAVRKAAVFAIVAIYISRLGSDLQPYLSKLSGSKLKLLQLYIQRAQQQSSSHNNSS</sequence>
<dbReference type="GO" id="GO:0045180">
    <property type="term" value="C:basal cortex"/>
    <property type="evidence" value="ECO:0007669"/>
    <property type="project" value="TreeGrafter"/>
</dbReference>
<dbReference type="PANTHER" id="PTHR21567:SF9">
    <property type="entry name" value="CLIP-ASSOCIATING PROTEIN"/>
    <property type="match status" value="1"/>
</dbReference>
<feature type="compositionally biased region" description="Low complexity" evidence="1">
    <location>
        <begin position="283"/>
        <end position="297"/>
    </location>
</feature>
<dbReference type="InterPro" id="IPR034085">
    <property type="entry name" value="TOG"/>
</dbReference>
<gene>
    <name evidence="3" type="ORF">AFUS01_LOCUS36166</name>
</gene>
<dbReference type="GO" id="GO:0005881">
    <property type="term" value="C:cytoplasmic microtubule"/>
    <property type="evidence" value="ECO:0007669"/>
    <property type="project" value="TreeGrafter"/>
</dbReference>
<keyword evidence="4" id="KW-1185">Reference proteome</keyword>
<dbReference type="GO" id="GO:0072686">
    <property type="term" value="C:mitotic spindle"/>
    <property type="evidence" value="ECO:0007669"/>
    <property type="project" value="TreeGrafter"/>
</dbReference>
<organism evidence="3 4">
    <name type="scientific">Allacma fusca</name>
    <dbReference type="NCBI Taxonomy" id="39272"/>
    <lineage>
        <taxon>Eukaryota</taxon>
        <taxon>Metazoa</taxon>
        <taxon>Ecdysozoa</taxon>
        <taxon>Arthropoda</taxon>
        <taxon>Hexapoda</taxon>
        <taxon>Collembola</taxon>
        <taxon>Symphypleona</taxon>
        <taxon>Sminthuridae</taxon>
        <taxon>Allacma</taxon>
    </lineage>
</organism>
<feature type="region of interest" description="Disordered" evidence="1">
    <location>
        <begin position="528"/>
        <end position="551"/>
    </location>
</feature>
<dbReference type="GO" id="GO:0005815">
    <property type="term" value="C:microtubule organizing center"/>
    <property type="evidence" value="ECO:0007669"/>
    <property type="project" value="TreeGrafter"/>
</dbReference>
<dbReference type="InterPro" id="IPR024395">
    <property type="entry name" value="CLASP_N_dom"/>
</dbReference>
<accession>A0A8J2KZA6</accession>
<dbReference type="AlphaFoldDB" id="A0A8J2KZA6"/>